<evidence type="ECO:0000313" key="5">
    <source>
        <dbReference type="Proteomes" id="UP000322530"/>
    </source>
</evidence>
<reference evidence="4 5" key="1">
    <citation type="submission" date="2019-01" db="EMBL/GenBank/DDBJ databases">
        <title>Draft genome sequence of Dictyobacter sp. Uno17.</title>
        <authorList>
            <person name="Wang C.M."/>
            <person name="Zheng Y."/>
            <person name="Sakai Y."/>
            <person name="Abe K."/>
            <person name="Yokota A."/>
            <person name="Yabe S."/>
        </authorList>
    </citation>
    <scope>NUCLEOTIDE SEQUENCE [LARGE SCALE GENOMIC DNA]</scope>
    <source>
        <strain evidence="4 5">Uno17</strain>
    </source>
</reference>
<feature type="coiled-coil region" evidence="1">
    <location>
        <begin position="289"/>
        <end position="316"/>
    </location>
</feature>
<protein>
    <submittedName>
        <fullName evidence="4">Uncharacterized protein</fullName>
    </submittedName>
</protein>
<feature type="region of interest" description="Disordered" evidence="2">
    <location>
        <begin position="1"/>
        <end position="46"/>
    </location>
</feature>
<keyword evidence="3" id="KW-0472">Membrane</keyword>
<evidence type="ECO:0000313" key="4">
    <source>
        <dbReference type="EMBL" id="GCF07333.1"/>
    </source>
</evidence>
<dbReference type="OrthoDB" id="9841047at2"/>
<dbReference type="RefSeq" id="WP_149400366.1">
    <property type="nucleotide sequence ID" value="NZ_BIXY01000009.1"/>
</dbReference>
<keyword evidence="5" id="KW-1185">Reference proteome</keyword>
<dbReference type="AlphaFoldDB" id="A0A5A5T8G5"/>
<dbReference type="Proteomes" id="UP000322530">
    <property type="component" value="Unassembled WGS sequence"/>
</dbReference>
<proteinExistence type="predicted"/>
<keyword evidence="1" id="KW-0175">Coiled coil</keyword>
<evidence type="ECO:0000256" key="3">
    <source>
        <dbReference type="SAM" id="Phobius"/>
    </source>
</evidence>
<evidence type="ECO:0000256" key="2">
    <source>
        <dbReference type="SAM" id="MobiDB-lite"/>
    </source>
</evidence>
<feature type="transmembrane region" description="Helical" evidence="3">
    <location>
        <begin position="97"/>
        <end position="120"/>
    </location>
</feature>
<keyword evidence="3" id="KW-1133">Transmembrane helix</keyword>
<accession>A0A5A5T8G5</accession>
<dbReference type="EMBL" id="BIXY01000009">
    <property type="protein sequence ID" value="GCF07333.1"/>
    <property type="molecule type" value="Genomic_DNA"/>
</dbReference>
<keyword evidence="3" id="KW-0812">Transmembrane</keyword>
<evidence type="ECO:0000256" key="1">
    <source>
        <dbReference type="SAM" id="Coils"/>
    </source>
</evidence>
<feature type="region of interest" description="Disordered" evidence="2">
    <location>
        <begin position="370"/>
        <end position="397"/>
    </location>
</feature>
<feature type="transmembrane region" description="Helical" evidence="3">
    <location>
        <begin position="178"/>
        <end position="197"/>
    </location>
</feature>
<feature type="transmembrane region" description="Helical" evidence="3">
    <location>
        <begin position="126"/>
        <end position="150"/>
    </location>
</feature>
<organism evidence="4 5">
    <name type="scientific">Dictyobacter arantiisoli</name>
    <dbReference type="NCBI Taxonomy" id="2014874"/>
    <lineage>
        <taxon>Bacteria</taxon>
        <taxon>Bacillati</taxon>
        <taxon>Chloroflexota</taxon>
        <taxon>Ktedonobacteria</taxon>
        <taxon>Ktedonobacterales</taxon>
        <taxon>Dictyobacteraceae</taxon>
        <taxon>Dictyobacter</taxon>
    </lineage>
</organism>
<sequence>MGLFDKVNPFKGRQSGNKQQVQTASPPQTNQPTTSQQSQASQQSAAAGNLNRVQAGNVSLVTHTPEQALQQVEDESADILFGESRQHKIMATLNQNWALIGPLLFAVATVMEIFLVLWSFMRDHNVFYAATLLAVSIIAEMTLVTVSFAAHMIRSRAAKRNGGMTREEKIKLATIKNVWYLLSIFIATTQVFFIVTQSDTTKASITVLVTIAIVRAAVSMVADYYTAYIADERPDDSERALEIKEQKTQFAEKLLQGEGRKITVINAESINVQERAQAATINQKRTEQKAAMEMDVLRTEQELARLENQNRIAKAKAQYEGEAEWSRLQVAFMRQQQAQLAEAAKSLVGESEKDKEVKSTLHYILSEVKSLKDRPNESPDTSPLRVINGPMRQEDDV</sequence>
<comment type="caution">
    <text evidence="4">The sequence shown here is derived from an EMBL/GenBank/DDBJ whole genome shotgun (WGS) entry which is preliminary data.</text>
</comment>
<feature type="transmembrane region" description="Helical" evidence="3">
    <location>
        <begin position="203"/>
        <end position="225"/>
    </location>
</feature>
<gene>
    <name evidence="4" type="ORF">KDI_08970</name>
</gene>
<name>A0A5A5T8G5_9CHLR</name>
<feature type="compositionally biased region" description="Low complexity" evidence="2">
    <location>
        <begin position="22"/>
        <end position="46"/>
    </location>
</feature>